<dbReference type="STRING" id="1141098.A0A1Y2DJ87"/>
<dbReference type="RefSeq" id="XP_040711963.1">
    <property type="nucleotide sequence ID" value="XM_040864350.1"/>
</dbReference>
<dbReference type="AlphaFoldDB" id="A0A1Y2DJ87"/>
<dbReference type="GO" id="GO:0070006">
    <property type="term" value="F:metalloaminopeptidase activity"/>
    <property type="evidence" value="ECO:0007669"/>
    <property type="project" value="InterPro"/>
</dbReference>
<dbReference type="PANTHER" id="PTHR43226">
    <property type="entry name" value="XAA-PRO AMINOPEPTIDASE 3"/>
    <property type="match status" value="1"/>
</dbReference>
<proteinExistence type="inferred from homology"/>
<dbReference type="GO" id="GO:0006508">
    <property type="term" value="P:proteolysis"/>
    <property type="evidence" value="ECO:0007669"/>
    <property type="project" value="TreeGrafter"/>
</dbReference>
<comment type="cofactor">
    <cofactor evidence="2">
        <name>Mn(2+)</name>
        <dbReference type="ChEBI" id="CHEBI:29035"/>
    </cofactor>
</comment>
<keyword evidence="6" id="KW-0031">Aminopeptidase</keyword>
<dbReference type="InterPro" id="IPR000994">
    <property type="entry name" value="Pept_M24"/>
</dbReference>
<dbReference type="Gene3D" id="3.40.350.10">
    <property type="entry name" value="Creatinase/prolidase N-terminal domain"/>
    <property type="match status" value="1"/>
</dbReference>
<comment type="caution">
    <text evidence="13">The sequence shown here is derived from an EMBL/GenBank/DDBJ whole genome shotgun (WGS) entry which is preliminary data.</text>
</comment>
<dbReference type="GO" id="GO:0030145">
    <property type="term" value="F:manganese ion binding"/>
    <property type="evidence" value="ECO:0007669"/>
    <property type="project" value="InterPro"/>
</dbReference>
<sequence length="471" mass="51985">MASLQEVDAILAGKYPAKAHARRVAEHILSKKSATSSTTKGIIYLEGRADALLEDTDEPVPFRQRRAFMYLSGVDDVADCALIYDLDADKLTLFIPPIDAASVIWAGLPLSEADAQTKYDVDEVLRTTELNATLAKLGAEKGEQGMIYAIADRVADKISFLEFGGKDFKVLGEVVEECRVVKDDYEIALIRKANIVSGVAHRKVLESVRKVANEYELEGVFVGECMRGGAKHQAYPCIVASGRAAATLHYVHNNKEVEGKELLLLDAGAEWKLYASDITRTFPISGKFTKRSRAIYDIVLKMQEDCTAALKEGVLWDDVHLLAHKIAIDGLLALGVLKGDKEEILKARTSTAFLPHGLGHYLGMDTHDTGGHPNYEDSDPLFRFLRVRGRLPAGSIITVEPGIYFCEFIIRPYLKNPKHAHFIDEKVLDEYWDVGGVRIEDNILITKDGTVNLTDAVKDPEELEKIISGSG</sequence>
<reference evidence="13 14" key="1">
    <citation type="submission" date="2016-07" db="EMBL/GenBank/DDBJ databases">
        <title>Pervasive Adenine N6-methylation of Active Genes in Fungi.</title>
        <authorList>
            <consortium name="DOE Joint Genome Institute"/>
            <person name="Mondo S.J."/>
            <person name="Dannebaum R.O."/>
            <person name="Kuo R.C."/>
            <person name="Labutti K."/>
            <person name="Haridas S."/>
            <person name="Kuo A."/>
            <person name="Salamov A."/>
            <person name="Ahrendt S.R."/>
            <person name="Lipzen A."/>
            <person name="Sullivan W."/>
            <person name="Andreopoulos W.B."/>
            <person name="Clum A."/>
            <person name="Lindquist E."/>
            <person name="Daum C."/>
            <person name="Ramamoorthy G.K."/>
            <person name="Gryganskyi A."/>
            <person name="Culley D."/>
            <person name="Magnuson J.K."/>
            <person name="James T.Y."/>
            <person name="O'Malley M.A."/>
            <person name="Stajich J.E."/>
            <person name="Spatafora J.W."/>
            <person name="Visel A."/>
            <person name="Grigoriev I.V."/>
        </authorList>
    </citation>
    <scope>NUCLEOTIDE SEQUENCE [LARGE SCALE GENOMIC DNA]</scope>
    <source>
        <strain evidence="13 14">CBS 129021</strain>
    </source>
</reference>
<feature type="domain" description="Aminopeptidase P N-terminal" evidence="12">
    <location>
        <begin position="15"/>
        <end position="156"/>
    </location>
</feature>
<comment type="function">
    <text evidence="3">Catalyzes the removal of a penultimate prolyl residue from the N-termini of peptides.</text>
</comment>
<dbReference type="GeneID" id="63780562"/>
<dbReference type="PANTHER" id="PTHR43226:SF1">
    <property type="entry name" value="XAA-PRO DIPEPTIDASE"/>
    <property type="match status" value="1"/>
</dbReference>
<dbReference type="FunCoup" id="A0A1Y2DJ87">
    <property type="interactions" value="402"/>
</dbReference>
<evidence type="ECO:0000313" key="14">
    <source>
        <dbReference type="Proteomes" id="UP000193689"/>
    </source>
</evidence>
<evidence type="ECO:0000256" key="2">
    <source>
        <dbReference type="ARBA" id="ARBA00001936"/>
    </source>
</evidence>
<keyword evidence="9" id="KW-0482">Metalloprotease</keyword>
<evidence type="ECO:0000256" key="1">
    <source>
        <dbReference type="ARBA" id="ARBA00001424"/>
    </source>
</evidence>
<dbReference type="Pfam" id="PF05195">
    <property type="entry name" value="AMP_N"/>
    <property type="match status" value="1"/>
</dbReference>
<dbReference type="SUPFAM" id="SSF53092">
    <property type="entry name" value="Creatinase/prolidase N-terminal domain"/>
    <property type="match status" value="1"/>
</dbReference>
<dbReference type="SUPFAM" id="SSF55920">
    <property type="entry name" value="Creatinase/aminopeptidase"/>
    <property type="match status" value="1"/>
</dbReference>
<dbReference type="Pfam" id="PF00557">
    <property type="entry name" value="Peptidase_M24"/>
    <property type="match status" value="1"/>
</dbReference>
<evidence type="ECO:0000256" key="9">
    <source>
        <dbReference type="ARBA" id="ARBA00023049"/>
    </source>
</evidence>
<dbReference type="InterPro" id="IPR007865">
    <property type="entry name" value="Aminopep_P_N"/>
</dbReference>
<dbReference type="CDD" id="cd01087">
    <property type="entry name" value="Prolidase"/>
    <property type="match status" value="1"/>
</dbReference>
<protein>
    <recommendedName>
        <fullName evidence="5">Xaa-Pro aminopeptidase</fullName>
        <ecNumber evidence="5">3.4.11.9</ecNumber>
    </recommendedName>
    <alternativeName>
        <fullName evidence="11">Aminoacylproline aminopeptidase</fullName>
    </alternativeName>
</protein>
<dbReference type="Gene3D" id="3.90.230.10">
    <property type="entry name" value="Creatinase/methionine aminopeptidase superfamily"/>
    <property type="match status" value="1"/>
</dbReference>
<dbReference type="InParanoid" id="A0A1Y2DJ87"/>
<keyword evidence="14" id="KW-1185">Reference proteome</keyword>
<comment type="catalytic activity">
    <reaction evidence="1">
        <text>Release of any N-terminal amino acid, including proline, that is linked to proline, even from a dipeptide or tripeptide.</text>
        <dbReference type="EC" id="3.4.11.9"/>
    </reaction>
</comment>
<evidence type="ECO:0000259" key="12">
    <source>
        <dbReference type="SMART" id="SM01011"/>
    </source>
</evidence>
<evidence type="ECO:0000256" key="4">
    <source>
        <dbReference type="ARBA" id="ARBA00008766"/>
    </source>
</evidence>
<accession>A0A1Y2DJ87</accession>
<evidence type="ECO:0000256" key="5">
    <source>
        <dbReference type="ARBA" id="ARBA00012574"/>
    </source>
</evidence>
<name>A0A1Y2DJ87_9PEZI</name>
<comment type="similarity">
    <text evidence="4">Belongs to the peptidase M24B family.</text>
</comment>
<dbReference type="InterPro" id="IPR036005">
    <property type="entry name" value="Creatinase/aminopeptidase-like"/>
</dbReference>
<keyword evidence="6" id="KW-0645">Protease</keyword>
<evidence type="ECO:0000256" key="6">
    <source>
        <dbReference type="ARBA" id="ARBA00022438"/>
    </source>
</evidence>
<dbReference type="FunFam" id="3.90.230.10:FF:000002">
    <property type="entry name" value="Xaa-Pro aminopeptidase 3"/>
    <property type="match status" value="1"/>
</dbReference>
<keyword evidence="8" id="KW-0378">Hydrolase</keyword>
<evidence type="ECO:0000256" key="3">
    <source>
        <dbReference type="ARBA" id="ARBA00002443"/>
    </source>
</evidence>
<evidence type="ECO:0000256" key="11">
    <source>
        <dbReference type="ARBA" id="ARBA00030849"/>
    </source>
</evidence>
<keyword evidence="10" id="KW-0464">Manganese</keyword>
<dbReference type="InterPro" id="IPR052433">
    <property type="entry name" value="X-Pro_dipept-like"/>
</dbReference>
<gene>
    <name evidence="13" type="ORF">BCR38DRAFT_488998</name>
</gene>
<evidence type="ECO:0000313" key="13">
    <source>
        <dbReference type="EMBL" id="ORY59269.1"/>
    </source>
</evidence>
<dbReference type="Proteomes" id="UP000193689">
    <property type="component" value="Unassembled WGS sequence"/>
</dbReference>
<dbReference type="EC" id="3.4.11.9" evidence="5"/>
<evidence type="ECO:0000256" key="8">
    <source>
        <dbReference type="ARBA" id="ARBA00022801"/>
    </source>
</evidence>
<evidence type="ECO:0000256" key="7">
    <source>
        <dbReference type="ARBA" id="ARBA00022723"/>
    </source>
</evidence>
<evidence type="ECO:0000256" key="10">
    <source>
        <dbReference type="ARBA" id="ARBA00023211"/>
    </source>
</evidence>
<dbReference type="OrthoDB" id="10261878at2759"/>
<dbReference type="SMART" id="SM01011">
    <property type="entry name" value="AMP_N"/>
    <property type="match status" value="1"/>
</dbReference>
<keyword evidence="7" id="KW-0479">Metal-binding</keyword>
<dbReference type="InterPro" id="IPR029149">
    <property type="entry name" value="Creatin/AminoP/Spt16_N"/>
</dbReference>
<dbReference type="EMBL" id="MCFJ01000014">
    <property type="protein sequence ID" value="ORY59269.1"/>
    <property type="molecule type" value="Genomic_DNA"/>
</dbReference>
<organism evidence="13 14">
    <name type="scientific">Pseudomassariella vexata</name>
    <dbReference type="NCBI Taxonomy" id="1141098"/>
    <lineage>
        <taxon>Eukaryota</taxon>
        <taxon>Fungi</taxon>
        <taxon>Dikarya</taxon>
        <taxon>Ascomycota</taxon>
        <taxon>Pezizomycotina</taxon>
        <taxon>Sordariomycetes</taxon>
        <taxon>Xylariomycetidae</taxon>
        <taxon>Amphisphaeriales</taxon>
        <taxon>Pseudomassariaceae</taxon>
        <taxon>Pseudomassariella</taxon>
    </lineage>
</organism>